<accession>F8L7U1</accession>
<gene>
    <name evidence="14" type="primary">sdaA</name>
    <name evidence="14" type="ordered locus">SNE_A09650</name>
</gene>
<evidence type="ECO:0000256" key="6">
    <source>
        <dbReference type="ARBA" id="ARBA00022723"/>
    </source>
</evidence>
<dbReference type="GO" id="GO:0051539">
    <property type="term" value="F:4 iron, 4 sulfur cluster binding"/>
    <property type="evidence" value="ECO:0007669"/>
    <property type="project" value="UniProtKB-UniRule"/>
</dbReference>
<dbReference type="SUPFAM" id="SSF143548">
    <property type="entry name" value="Serine metabolism enzymes domain"/>
    <property type="match status" value="1"/>
</dbReference>
<evidence type="ECO:0000259" key="12">
    <source>
        <dbReference type="Pfam" id="PF03313"/>
    </source>
</evidence>
<evidence type="ECO:0000256" key="5">
    <source>
        <dbReference type="ARBA" id="ARBA00022485"/>
    </source>
</evidence>
<dbReference type="Pfam" id="PF03315">
    <property type="entry name" value="SDH_beta"/>
    <property type="match status" value="1"/>
</dbReference>
<feature type="domain" description="Serine dehydratase-like alpha subunit" evidence="12">
    <location>
        <begin position="186"/>
        <end position="450"/>
    </location>
</feature>
<dbReference type="HOGENOM" id="CLU_022305_0_1_0"/>
<evidence type="ECO:0000256" key="8">
    <source>
        <dbReference type="ARBA" id="ARBA00023014"/>
    </source>
</evidence>
<evidence type="ECO:0000256" key="4">
    <source>
        <dbReference type="ARBA" id="ARBA00022432"/>
    </source>
</evidence>
<feature type="domain" description="Serine dehydratase beta chain" evidence="13">
    <location>
        <begin position="4"/>
        <end position="157"/>
    </location>
</feature>
<dbReference type="AlphaFoldDB" id="F8L7U1"/>
<dbReference type="GO" id="GO:0046872">
    <property type="term" value="F:metal ion binding"/>
    <property type="evidence" value="ECO:0007669"/>
    <property type="project" value="UniProtKB-KW"/>
</dbReference>
<dbReference type="GO" id="GO:0006094">
    <property type="term" value="P:gluconeogenesis"/>
    <property type="evidence" value="ECO:0007669"/>
    <property type="project" value="UniProtKB-KW"/>
</dbReference>
<evidence type="ECO:0000256" key="11">
    <source>
        <dbReference type="RuleBase" id="RU366059"/>
    </source>
</evidence>
<keyword evidence="15" id="KW-1185">Reference proteome</keyword>
<dbReference type="EMBL" id="FR872582">
    <property type="protein sequence ID" value="CCB88842.1"/>
    <property type="molecule type" value="Genomic_DNA"/>
</dbReference>
<evidence type="ECO:0000256" key="1">
    <source>
        <dbReference type="ARBA" id="ARBA00001966"/>
    </source>
</evidence>
<dbReference type="InterPro" id="IPR004644">
    <property type="entry name" value="Fe-S_L-Ser_mono"/>
</dbReference>
<evidence type="ECO:0000256" key="9">
    <source>
        <dbReference type="ARBA" id="ARBA00023239"/>
    </source>
</evidence>
<dbReference type="Pfam" id="PF03313">
    <property type="entry name" value="SDH_alpha"/>
    <property type="match status" value="1"/>
</dbReference>
<dbReference type="InterPro" id="IPR051318">
    <property type="entry name" value="Fe-S_L-Ser"/>
</dbReference>
<comment type="pathway">
    <text evidence="2">Carbohydrate biosynthesis; gluconeogenesis.</text>
</comment>
<evidence type="ECO:0000256" key="7">
    <source>
        <dbReference type="ARBA" id="ARBA00023004"/>
    </source>
</evidence>
<dbReference type="STRING" id="331113.SNE_A09650"/>
<evidence type="ECO:0000259" key="13">
    <source>
        <dbReference type="Pfam" id="PF03315"/>
    </source>
</evidence>
<evidence type="ECO:0000256" key="3">
    <source>
        <dbReference type="ARBA" id="ARBA00008636"/>
    </source>
</evidence>
<protein>
    <recommendedName>
        <fullName evidence="11">L-serine dehydratase</fullName>
        <ecNumber evidence="11">4.3.1.17</ecNumber>
    </recommendedName>
</protein>
<proteinExistence type="inferred from homology"/>
<keyword evidence="9 11" id="KW-0456">Lyase</keyword>
<dbReference type="PANTHER" id="PTHR30182:SF1">
    <property type="entry name" value="L-SERINE DEHYDRATASE 1"/>
    <property type="match status" value="1"/>
</dbReference>
<evidence type="ECO:0000256" key="2">
    <source>
        <dbReference type="ARBA" id="ARBA00004742"/>
    </source>
</evidence>
<keyword evidence="4 11" id="KW-0312">Gluconeogenesis</keyword>
<evidence type="ECO:0000313" key="15">
    <source>
        <dbReference type="Proteomes" id="UP000000496"/>
    </source>
</evidence>
<dbReference type="RefSeq" id="WP_013943309.1">
    <property type="nucleotide sequence ID" value="NC_015713.1"/>
</dbReference>
<dbReference type="InterPro" id="IPR005130">
    <property type="entry name" value="Ser_deHydtase-like_asu"/>
</dbReference>
<evidence type="ECO:0000313" key="14">
    <source>
        <dbReference type="EMBL" id="CCB88842.1"/>
    </source>
</evidence>
<reference evidence="14 15" key="2">
    <citation type="journal article" date="2011" name="Mol. Biol. Evol.">
        <title>Unity in variety--the pan-genome of the Chlamydiae.</title>
        <authorList>
            <person name="Collingro A."/>
            <person name="Tischler P."/>
            <person name="Weinmaier T."/>
            <person name="Penz T."/>
            <person name="Heinz E."/>
            <person name="Brunham R.C."/>
            <person name="Read T.D."/>
            <person name="Bavoil P.M."/>
            <person name="Sachse K."/>
            <person name="Kahane S."/>
            <person name="Friedman M.G."/>
            <person name="Rattei T."/>
            <person name="Myers G.S."/>
            <person name="Horn M."/>
        </authorList>
    </citation>
    <scope>NUCLEOTIDE SEQUENCE [LARGE SCALE GENOMIC DNA]</scope>
    <source>
        <strain evidence="15">ATCC VR-1471 / Z</strain>
    </source>
</reference>
<keyword evidence="7 11" id="KW-0408">Iron</keyword>
<dbReference type="Gene3D" id="3.30.1330.90">
    <property type="entry name" value="D-3-phosphoglycerate dehydrogenase, domain 3"/>
    <property type="match status" value="1"/>
</dbReference>
<dbReference type="OrthoDB" id="9805537at2"/>
<dbReference type="InterPro" id="IPR029009">
    <property type="entry name" value="ASB_dom_sf"/>
</dbReference>
<dbReference type="NCBIfam" id="TIGR00720">
    <property type="entry name" value="sda_mono"/>
    <property type="match status" value="1"/>
</dbReference>
<keyword evidence="8 11" id="KW-0411">Iron-sulfur</keyword>
<evidence type="ECO:0000256" key="10">
    <source>
        <dbReference type="ARBA" id="ARBA00049406"/>
    </source>
</evidence>
<dbReference type="Proteomes" id="UP000000496">
    <property type="component" value="Chromosome gsn.131"/>
</dbReference>
<dbReference type="FunFam" id="3.30.1330.90:FF:000001">
    <property type="entry name" value="L-serine ammonia-lyase 1"/>
    <property type="match status" value="1"/>
</dbReference>
<dbReference type="eggNOG" id="COG1760">
    <property type="taxonomic scope" value="Bacteria"/>
</dbReference>
<keyword evidence="5 11" id="KW-0004">4Fe-4S</keyword>
<comment type="catalytic activity">
    <reaction evidence="10 11">
        <text>L-serine = pyruvate + NH4(+)</text>
        <dbReference type="Rhea" id="RHEA:19169"/>
        <dbReference type="ChEBI" id="CHEBI:15361"/>
        <dbReference type="ChEBI" id="CHEBI:28938"/>
        <dbReference type="ChEBI" id="CHEBI:33384"/>
        <dbReference type="EC" id="4.3.1.17"/>
    </reaction>
</comment>
<dbReference type="GO" id="GO:0003941">
    <property type="term" value="F:L-serine ammonia-lyase activity"/>
    <property type="evidence" value="ECO:0007669"/>
    <property type="project" value="UniProtKB-UniRule"/>
</dbReference>
<sequence length="474" mass="51694">MVVSIFDFFSIGIGPSSSHTVGPMRAARSFILALDRKKVIYEVHSIRVELFGSLAMTGEGHGTDRAVLLGLEGYAPEQVDPCRVDGILERIYTSHSLRLLGKTVTPFDVKKDLLFRKGKTLPFHSNAMRLTAKNRKGEKCHEAIFYSVGGGFIIAHEDIHKNETAALVPFPYSTGEELLGLCKLTGKTIDGIVLENEKVWRSEEAIRTGLLQRWHIMQGAVKRGCEREGFLPGGLNVRRRAPQIYRDLLERRGELEKDPTHFMDWTSLFAIAVNEENASYGRIVTAPTNGAAGIIPAVLHYVQNFTPHYSEDNVIRFLLTAGGICQLFKKNASISGAEVGCQGEVGVACSLAAAGLAAIMGGTPEQVENAAEIGIEHNLGLTCDPVAGLVQIPCIERNTMGAIKAINAAKLSLLGDGTHSITLDEAIRSMHEIGLDMKSKYKETSEGGLATVVHKDRIRERQLLSLIPVTLPQC</sequence>
<comment type="similarity">
    <text evidence="3 11">Belongs to the iron-sulfur dependent L-serine dehydratase family.</text>
</comment>
<dbReference type="KEGG" id="sng:SNE_A09650"/>
<reference key="1">
    <citation type="journal article" date="2011" name="Mol. Biol. Evol.">
        <title>Unity in variety -- the pan-genome of the Chlamydiae.</title>
        <authorList>
            <person name="Collingro A."/>
            <person name="Tischler P."/>
            <person name="Weinmaier T."/>
            <person name="Penz T."/>
            <person name="Heinz E."/>
            <person name="Brunham R.C."/>
            <person name="Read T.D."/>
            <person name="Bavoil P.M."/>
            <person name="Sachse K."/>
            <person name="Kahane S."/>
            <person name="Friedman M.G."/>
            <person name="Rattei T."/>
            <person name="Myers G.S.A."/>
            <person name="Horn M."/>
        </authorList>
    </citation>
    <scope>NUCLEOTIDE SEQUENCE</scope>
    <source>
        <strain>Z</strain>
    </source>
</reference>
<organism evidence="14 15">
    <name type="scientific">Simkania negevensis (strain ATCC VR-1471 / DSM 27360 / Z)</name>
    <dbReference type="NCBI Taxonomy" id="331113"/>
    <lineage>
        <taxon>Bacteria</taxon>
        <taxon>Pseudomonadati</taxon>
        <taxon>Chlamydiota</taxon>
        <taxon>Chlamydiia</taxon>
        <taxon>Parachlamydiales</taxon>
        <taxon>Simkaniaceae</taxon>
        <taxon>Simkania</taxon>
    </lineage>
</organism>
<dbReference type="PANTHER" id="PTHR30182">
    <property type="entry name" value="L-SERINE DEHYDRATASE"/>
    <property type="match status" value="1"/>
</dbReference>
<name>F8L7U1_SIMNZ</name>
<comment type="cofactor">
    <cofactor evidence="1 11">
        <name>[4Fe-4S] cluster</name>
        <dbReference type="ChEBI" id="CHEBI:49883"/>
    </cofactor>
</comment>
<keyword evidence="6 11" id="KW-0479">Metal-binding</keyword>
<dbReference type="EC" id="4.3.1.17" evidence="11"/>
<dbReference type="InterPro" id="IPR005131">
    <property type="entry name" value="Ser_deHydtase_bsu"/>
</dbReference>